<proteinExistence type="predicted"/>
<protein>
    <recommendedName>
        <fullName evidence="2">Chaplin domain-containing protein</fullName>
    </recommendedName>
</protein>
<keyword evidence="4" id="KW-1185">Reference proteome</keyword>
<evidence type="ECO:0000259" key="2">
    <source>
        <dbReference type="PROSITE" id="PS51884"/>
    </source>
</evidence>
<comment type="caution">
    <text evidence="3">The sequence shown here is derived from an EMBL/GenBank/DDBJ whole genome shotgun (WGS) entry which is preliminary data.</text>
</comment>
<feature type="signal peptide" evidence="1">
    <location>
        <begin position="1"/>
        <end position="18"/>
    </location>
</feature>
<dbReference type="EMBL" id="JAAAUY010000149">
    <property type="protein sequence ID" value="KAF9334416.1"/>
    <property type="molecule type" value="Genomic_DNA"/>
</dbReference>
<evidence type="ECO:0000313" key="3">
    <source>
        <dbReference type="EMBL" id="KAF9334416.1"/>
    </source>
</evidence>
<name>A0A9P5VP34_9FUNG</name>
<accession>A0A9P5VP34</accession>
<keyword evidence="1" id="KW-0732">Signal</keyword>
<dbReference type="InterPro" id="IPR005528">
    <property type="entry name" value="ChpA-H"/>
</dbReference>
<feature type="chain" id="PRO_5040177198" description="Chaplin domain-containing protein" evidence="1">
    <location>
        <begin position="19"/>
        <end position="82"/>
    </location>
</feature>
<reference evidence="3" key="1">
    <citation type="journal article" date="2020" name="Fungal Divers.">
        <title>Resolving the Mortierellaceae phylogeny through synthesis of multi-gene phylogenetics and phylogenomics.</title>
        <authorList>
            <person name="Vandepol N."/>
            <person name="Liber J."/>
            <person name="Desiro A."/>
            <person name="Na H."/>
            <person name="Kennedy M."/>
            <person name="Barry K."/>
            <person name="Grigoriev I.V."/>
            <person name="Miller A.N."/>
            <person name="O'Donnell K."/>
            <person name="Stajich J.E."/>
            <person name="Bonito G."/>
        </authorList>
    </citation>
    <scope>NUCLEOTIDE SEQUENCE</scope>
    <source>
        <strain evidence="3">NVP1</strain>
    </source>
</reference>
<feature type="domain" description="Chaplin" evidence="2">
    <location>
        <begin position="36"/>
        <end position="76"/>
    </location>
</feature>
<dbReference type="Proteomes" id="UP000696485">
    <property type="component" value="Unassembled WGS sequence"/>
</dbReference>
<dbReference type="AlphaFoldDB" id="A0A9P5VP34"/>
<evidence type="ECO:0000256" key="1">
    <source>
        <dbReference type="SAM" id="SignalP"/>
    </source>
</evidence>
<gene>
    <name evidence="3" type="ORF">BG006_002173</name>
</gene>
<evidence type="ECO:0000313" key="4">
    <source>
        <dbReference type="Proteomes" id="UP000696485"/>
    </source>
</evidence>
<dbReference type="PROSITE" id="PS51884">
    <property type="entry name" value="CHAPLIN"/>
    <property type="match status" value="1"/>
</dbReference>
<sequence>MRFSVIAIALVATAMVQAAPVDKRSETVAQGEAHNSPGWGSGNVDNVPIIAPVNACGNSVNWIGALNPATGNACVNHQAKQH</sequence>
<organism evidence="3 4">
    <name type="scientific">Podila minutissima</name>
    <dbReference type="NCBI Taxonomy" id="64525"/>
    <lineage>
        <taxon>Eukaryota</taxon>
        <taxon>Fungi</taxon>
        <taxon>Fungi incertae sedis</taxon>
        <taxon>Mucoromycota</taxon>
        <taxon>Mortierellomycotina</taxon>
        <taxon>Mortierellomycetes</taxon>
        <taxon>Mortierellales</taxon>
        <taxon>Mortierellaceae</taxon>
        <taxon>Podila</taxon>
    </lineage>
</organism>
<dbReference type="Pfam" id="PF03777">
    <property type="entry name" value="ChpA-C"/>
    <property type="match status" value="1"/>
</dbReference>